<keyword evidence="2" id="KW-1185">Reference proteome</keyword>
<name>A0ABQ9CVC3_9PASS</name>
<dbReference type="EMBL" id="WHWB01034618">
    <property type="protein sequence ID" value="KAJ7407163.1"/>
    <property type="molecule type" value="Genomic_DNA"/>
</dbReference>
<sequence>MEGSKLLTKHGQRRQGDSIVLCVNGQLEFLLGIHEELTDSLWVEVASASKVLMGNFCHRDNCWRDNKRGLNNPGAFDDIPHDNFVSKLERHGFDGWIHTVDKKLAQWSHENICDQELSVQVKGVLLRPVLFSIFVDNMDSGTEVSLSKLTDDMKLCGAVAEGEECHPKGPGQA</sequence>
<proteinExistence type="predicted"/>
<reference evidence="1" key="1">
    <citation type="submission" date="2019-10" db="EMBL/GenBank/DDBJ databases">
        <authorList>
            <person name="Soares A.E.R."/>
            <person name="Aleixo A."/>
            <person name="Schneider P."/>
            <person name="Miyaki C.Y."/>
            <person name="Schneider M.P."/>
            <person name="Mello C."/>
            <person name="Vasconcelos A.T.R."/>
        </authorList>
    </citation>
    <scope>NUCLEOTIDE SEQUENCE</scope>
    <source>
        <tissue evidence="1">Muscle</tissue>
    </source>
</reference>
<dbReference type="Proteomes" id="UP001145742">
    <property type="component" value="Unassembled WGS sequence"/>
</dbReference>
<protein>
    <submittedName>
        <fullName evidence="1">Rna-directed dna polymerase from mobile element jockey-like</fullName>
    </submittedName>
</protein>
<evidence type="ECO:0000313" key="1">
    <source>
        <dbReference type="EMBL" id="KAJ7407163.1"/>
    </source>
</evidence>
<accession>A0ABQ9CVC3</accession>
<evidence type="ECO:0000313" key="2">
    <source>
        <dbReference type="Proteomes" id="UP001145742"/>
    </source>
</evidence>
<organism evidence="1 2">
    <name type="scientific">Willisornis vidua</name>
    <name type="common">Xingu scale-backed antbird</name>
    <dbReference type="NCBI Taxonomy" id="1566151"/>
    <lineage>
        <taxon>Eukaryota</taxon>
        <taxon>Metazoa</taxon>
        <taxon>Chordata</taxon>
        <taxon>Craniata</taxon>
        <taxon>Vertebrata</taxon>
        <taxon>Euteleostomi</taxon>
        <taxon>Archelosauria</taxon>
        <taxon>Archosauria</taxon>
        <taxon>Dinosauria</taxon>
        <taxon>Saurischia</taxon>
        <taxon>Theropoda</taxon>
        <taxon>Coelurosauria</taxon>
        <taxon>Aves</taxon>
        <taxon>Neognathae</taxon>
        <taxon>Neoaves</taxon>
        <taxon>Telluraves</taxon>
        <taxon>Australaves</taxon>
        <taxon>Passeriformes</taxon>
        <taxon>Thamnophilidae</taxon>
        <taxon>Willisornis</taxon>
    </lineage>
</organism>
<comment type="caution">
    <text evidence="1">The sequence shown here is derived from an EMBL/GenBank/DDBJ whole genome shotgun (WGS) entry which is preliminary data.</text>
</comment>
<gene>
    <name evidence="1" type="ORF">WISP_128760</name>
</gene>